<reference evidence="1" key="1">
    <citation type="submission" date="2021-01" db="EMBL/GenBank/DDBJ databases">
        <authorList>
            <person name="Corre E."/>
            <person name="Pelletier E."/>
            <person name="Niang G."/>
            <person name="Scheremetjew M."/>
            <person name="Finn R."/>
            <person name="Kale V."/>
            <person name="Holt S."/>
            <person name="Cochrane G."/>
            <person name="Meng A."/>
            <person name="Brown T."/>
            <person name="Cohen L."/>
        </authorList>
    </citation>
    <scope>NUCLEOTIDE SEQUENCE</scope>
    <source>
        <strain evidence="1">CCMP1320</strain>
    </source>
</reference>
<protein>
    <submittedName>
        <fullName evidence="1">Uncharacterized protein</fullName>
    </submittedName>
</protein>
<dbReference type="AlphaFoldDB" id="A0A7S3QWL4"/>
<proteinExistence type="predicted"/>
<accession>A0A7S3QWL4</accession>
<name>A0A7S3QWL4_DUNTE</name>
<sequence length="157" mass="17781">MLASQRLTLAAHREMLHDLLLPVALAFAARVLQRLKGQYPPSRMKRFVRFPQGKQDPQLHSEVANILRSPALSERVVAFCSTISTTGAEQLQPQEYLEDLCLAVEERKERRELVHDISDEGLSATFQELDRAGYKELFADNPSLVATISHWRLLVSS</sequence>
<dbReference type="EMBL" id="HBIP01017402">
    <property type="protein sequence ID" value="CAE0495171.1"/>
    <property type="molecule type" value="Transcribed_RNA"/>
</dbReference>
<gene>
    <name evidence="1" type="ORF">DTER00134_LOCUS10244</name>
</gene>
<evidence type="ECO:0000313" key="1">
    <source>
        <dbReference type="EMBL" id="CAE0495171.1"/>
    </source>
</evidence>
<organism evidence="1">
    <name type="scientific">Dunaliella tertiolecta</name>
    <name type="common">Green alga</name>
    <dbReference type="NCBI Taxonomy" id="3047"/>
    <lineage>
        <taxon>Eukaryota</taxon>
        <taxon>Viridiplantae</taxon>
        <taxon>Chlorophyta</taxon>
        <taxon>core chlorophytes</taxon>
        <taxon>Chlorophyceae</taxon>
        <taxon>CS clade</taxon>
        <taxon>Chlamydomonadales</taxon>
        <taxon>Dunaliellaceae</taxon>
        <taxon>Dunaliella</taxon>
    </lineage>
</organism>